<feature type="domain" description="Acyl-CoA dehydrogenase/oxidase C-terminal" evidence="2">
    <location>
        <begin position="1"/>
        <end position="30"/>
    </location>
</feature>
<dbReference type="InterPro" id="IPR036250">
    <property type="entry name" value="AcylCo_DH-like_C"/>
</dbReference>
<dbReference type="InterPro" id="IPR009075">
    <property type="entry name" value="AcylCo_DH/oxidase_C"/>
</dbReference>
<dbReference type="EMBL" id="BARU01021330">
    <property type="protein sequence ID" value="GAH59381.1"/>
    <property type="molecule type" value="Genomic_DNA"/>
</dbReference>
<dbReference type="GO" id="GO:0016627">
    <property type="term" value="F:oxidoreductase activity, acting on the CH-CH group of donors"/>
    <property type="evidence" value="ECO:0007669"/>
    <property type="project" value="InterPro"/>
</dbReference>
<dbReference type="AlphaFoldDB" id="X1GN98"/>
<feature type="non-terminal residue" evidence="3">
    <location>
        <position position="1"/>
    </location>
</feature>
<proteinExistence type="predicted"/>
<keyword evidence="1" id="KW-0285">Flavoprotein</keyword>
<name>X1GN98_9ZZZZ</name>
<evidence type="ECO:0000313" key="3">
    <source>
        <dbReference type="EMBL" id="GAH59381.1"/>
    </source>
</evidence>
<accession>X1GN98</accession>
<organism evidence="3">
    <name type="scientific">marine sediment metagenome</name>
    <dbReference type="NCBI Taxonomy" id="412755"/>
    <lineage>
        <taxon>unclassified sequences</taxon>
        <taxon>metagenomes</taxon>
        <taxon>ecological metagenomes</taxon>
    </lineage>
</organism>
<dbReference type="Gene3D" id="1.20.140.10">
    <property type="entry name" value="Butyryl-CoA Dehydrogenase, subunit A, domain 3"/>
    <property type="match status" value="1"/>
</dbReference>
<gene>
    <name evidence="3" type="ORF">S03H2_34920</name>
</gene>
<comment type="caution">
    <text evidence="3">The sequence shown here is derived from an EMBL/GenBank/DDBJ whole genome shotgun (WGS) entry which is preliminary data.</text>
</comment>
<evidence type="ECO:0000256" key="1">
    <source>
        <dbReference type="ARBA" id="ARBA00022630"/>
    </source>
</evidence>
<reference evidence="3" key="1">
    <citation type="journal article" date="2014" name="Front. Microbiol.">
        <title>High frequency of phylogenetically diverse reductive dehalogenase-homologous genes in deep subseafloor sedimentary metagenomes.</title>
        <authorList>
            <person name="Kawai M."/>
            <person name="Futagami T."/>
            <person name="Toyoda A."/>
            <person name="Takaki Y."/>
            <person name="Nishi S."/>
            <person name="Hori S."/>
            <person name="Arai W."/>
            <person name="Tsubouchi T."/>
            <person name="Morono Y."/>
            <person name="Uchiyama I."/>
            <person name="Ito T."/>
            <person name="Fujiyama A."/>
            <person name="Inagaki F."/>
            <person name="Takami H."/>
        </authorList>
    </citation>
    <scope>NUCLEOTIDE SEQUENCE</scope>
    <source>
        <strain evidence="3">Expedition CK06-06</strain>
    </source>
</reference>
<evidence type="ECO:0000259" key="2">
    <source>
        <dbReference type="Pfam" id="PF00441"/>
    </source>
</evidence>
<protein>
    <recommendedName>
        <fullName evidence="2">Acyl-CoA dehydrogenase/oxidase C-terminal domain-containing protein</fullName>
    </recommendedName>
</protein>
<sequence>VERYFRDAKMGEIYEGTSEIQRLVIANHLLRKGF</sequence>
<dbReference type="SUPFAM" id="SSF47203">
    <property type="entry name" value="Acyl-CoA dehydrogenase C-terminal domain-like"/>
    <property type="match status" value="1"/>
</dbReference>
<dbReference type="Pfam" id="PF00441">
    <property type="entry name" value="Acyl-CoA_dh_1"/>
    <property type="match status" value="1"/>
</dbReference>